<evidence type="ECO:0000256" key="2">
    <source>
        <dbReference type="ARBA" id="ARBA00022670"/>
    </source>
</evidence>
<comment type="similarity">
    <text evidence="1">Belongs to the peptidase C48 family.</text>
</comment>
<feature type="compositionally biased region" description="Polar residues" evidence="4">
    <location>
        <begin position="163"/>
        <end position="177"/>
    </location>
</feature>
<dbReference type="GeneID" id="18931143"/>
<evidence type="ECO:0000313" key="7">
    <source>
        <dbReference type="Proteomes" id="UP000001072"/>
    </source>
</evidence>
<dbReference type="SUPFAM" id="SSF54001">
    <property type="entry name" value="Cysteine proteinases"/>
    <property type="match status" value="1"/>
</dbReference>
<keyword evidence="7" id="KW-1185">Reference proteome</keyword>
<evidence type="ECO:0000256" key="3">
    <source>
        <dbReference type="ARBA" id="ARBA00022801"/>
    </source>
</evidence>
<dbReference type="EMBL" id="GL883167">
    <property type="protein sequence ID" value="EGF98916.1"/>
    <property type="molecule type" value="Genomic_DNA"/>
</dbReference>
<dbReference type="RefSeq" id="XP_007417823.1">
    <property type="nucleotide sequence ID" value="XM_007417761.1"/>
</dbReference>
<gene>
    <name evidence="6" type="ORF">MELLADRAFT_68967</name>
</gene>
<accession>F4S8X2</accession>
<evidence type="ECO:0000256" key="4">
    <source>
        <dbReference type="SAM" id="MobiDB-lite"/>
    </source>
</evidence>
<dbReference type="Proteomes" id="UP000001072">
    <property type="component" value="Unassembled WGS sequence"/>
</dbReference>
<dbReference type="KEGG" id="mlr:MELLADRAFT_68967"/>
<dbReference type="GO" id="GO:0019783">
    <property type="term" value="F:ubiquitin-like protein peptidase activity"/>
    <property type="evidence" value="ECO:0007669"/>
    <property type="project" value="UniProtKB-ARBA"/>
</dbReference>
<feature type="compositionally biased region" description="Basic residues" evidence="4">
    <location>
        <begin position="194"/>
        <end position="203"/>
    </location>
</feature>
<evidence type="ECO:0000256" key="1">
    <source>
        <dbReference type="ARBA" id="ARBA00005234"/>
    </source>
</evidence>
<dbReference type="GO" id="GO:0008234">
    <property type="term" value="F:cysteine-type peptidase activity"/>
    <property type="evidence" value="ECO:0007669"/>
    <property type="project" value="InterPro"/>
</dbReference>
<dbReference type="HOGENOM" id="CLU_847541_0_0_1"/>
<dbReference type="GO" id="GO:0006508">
    <property type="term" value="P:proteolysis"/>
    <property type="evidence" value="ECO:0007669"/>
    <property type="project" value="UniProtKB-KW"/>
</dbReference>
<dbReference type="InterPro" id="IPR003653">
    <property type="entry name" value="Peptidase_C48_C"/>
</dbReference>
<feature type="domain" description="Ubiquitin-like protease family profile" evidence="5">
    <location>
        <begin position="215"/>
        <end position="328"/>
    </location>
</feature>
<keyword evidence="3" id="KW-0378">Hydrolase</keyword>
<dbReference type="Gene3D" id="3.40.395.10">
    <property type="entry name" value="Adenoviral Proteinase, Chain A"/>
    <property type="match status" value="1"/>
</dbReference>
<evidence type="ECO:0000259" key="5">
    <source>
        <dbReference type="PROSITE" id="PS50600"/>
    </source>
</evidence>
<name>F4S8X2_MELLP</name>
<feature type="region of interest" description="Disordered" evidence="4">
    <location>
        <begin position="90"/>
        <end position="212"/>
    </location>
</feature>
<dbReference type="PROSITE" id="PS50600">
    <property type="entry name" value="ULP_PROTEASE"/>
    <property type="match status" value="1"/>
</dbReference>
<dbReference type="InParanoid" id="F4S8X2"/>
<dbReference type="STRING" id="747676.F4S8X2"/>
<organism evidence="7">
    <name type="scientific">Melampsora larici-populina (strain 98AG31 / pathotype 3-4-7)</name>
    <name type="common">Poplar leaf rust fungus</name>
    <dbReference type="NCBI Taxonomy" id="747676"/>
    <lineage>
        <taxon>Eukaryota</taxon>
        <taxon>Fungi</taxon>
        <taxon>Dikarya</taxon>
        <taxon>Basidiomycota</taxon>
        <taxon>Pucciniomycotina</taxon>
        <taxon>Pucciniomycetes</taxon>
        <taxon>Pucciniales</taxon>
        <taxon>Melampsoraceae</taxon>
        <taxon>Melampsora</taxon>
    </lineage>
</organism>
<protein>
    <submittedName>
        <fullName evidence="6">Putative SUMO deconjugating cysteine peptidase Ulp2</fullName>
    </submittedName>
</protein>
<reference evidence="7" key="1">
    <citation type="journal article" date="2011" name="Proc. Natl. Acad. Sci. U.S.A.">
        <title>Obligate biotrophy features unraveled by the genomic analysis of rust fungi.</title>
        <authorList>
            <person name="Duplessis S."/>
            <person name="Cuomo C.A."/>
            <person name="Lin Y.-C."/>
            <person name="Aerts A."/>
            <person name="Tisserant E."/>
            <person name="Veneault-Fourrey C."/>
            <person name="Joly D.L."/>
            <person name="Hacquard S."/>
            <person name="Amselem J."/>
            <person name="Cantarel B.L."/>
            <person name="Chiu R."/>
            <person name="Coutinho P.M."/>
            <person name="Feau N."/>
            <person name="Field M."/>
            <person name="Frey P."/>
            <person name="Gelhaye E."/>
            <person name="Goldberg J."/>
            <person name="Grabherr M.G."/>
            <person name="Kodira C.D."/>
            <person name="Kohler A."/>
            <person name="Kuees U."/>
            <person name="Lindquist E.A."/>
            <person name="Lucas S.M."/>
            <person name="Mago R."/>
            <person name="Mauceli E."/>
            <person name="Morin E."/>
            <person name="Murat C."/>
            <person name="Pangilinan J.L."/>
            <person name="Park R."/>
            <person name="Pearson M."/>
            <person name="Quesneville H."/>
            <person name="Rouhier N."/>
            <person name="Sakthikumar S."/>
            <person name="Salamov A.A."/>
            <person name="Schmutz J."/>
            <person name="Selles B."/>
            <person name="Shapiro H."/>
            <person name="Tanguay P."/>
            <person name="Tuskan G.A."/>
            <person name="Henrissat B."/>
            <person name="Van de Peer Y."/>
            <person name="Rouze P."/>
            <person name="Ellis J.G."/>
            <person name="Dodds P.N."/>
            <person name="Schein J.E."/>
            <person name="Zhong S."/>
            <person name="Hamelin R.C."/>
            <person name="Grigoriev I.V."/>
            <person name="Szabo L.J."/>
            <person name="Martin F."/>
        </authorList>
    </citation>
    <scope>NUCLEOTIDE SEQUENCE [LARGE SCALE GENOMIC DNA]</scope>
    <source>
        <strain evidence="7">98AG31 / pathotype 3-4-7</strain>
    </source>
</reference>
<dbReference type="eggNOG" id="KOG0779">
    <property type="taxonomic scope" value="Eukaryota"/>
</dbReference>
<proteinExistence type="inferred from homology"/>
<sequence length="328" mass="36795">MWQHWTGCTVAARSRTLRNKSMRAAFGHRCVAHDELQNSLQVALLPTLLTAELHCAACTYELTLQLPHLVPNPNLQLHLGIRMKLTFKFDQPQTSVPPTTDQSRSSSRSSSAHPPTQPQSPSTTETDANPEVPAMPHQSSRPPVVRKSANMIAPLPDSRRALPSSNQNPVCTPQKNNPGPEDASSPSTVQASKTNKRKHKDTKKHQQEPSGDQTVWLYQSDLDRFKAGAWLNDMLVDFGLRKSARSQTRYATTQSELAYEGVQKWTKYHDLFTKDLVITPIRQIQHWYSIILLNPGKLFDSPQSTSLAGSKEMLFVSYEELSHTKIPK</sequence>
<dbReference type="InterPro" id="IPR038765">
    <property type="entry name" value="Papain-like_cys_pep_sf"/>
</dbReference>
<dbReference type="VEuPathDB" id="FungiDB:MELLADRAFT_68967"/>
<feature type="compositionally biased region" description="Low complexity" evidence="4">
    <location>
        <begin position="103"/>
        <end position="126"/>
    </location>
</feature>
<dbReference type="OrthoDB" id="2507643at2759"/>
<feature type="compositionally biased region" description="Polar residues" evidence="4">
    <location>
        <begin position="91"/>
        <end position="102"/>
    </location>
</feature>
<evidence type="ECO:0000313" key="6">
    <source>
        <dbReference type="EMBL" id="EGF98916.1"/>
    </source>
</evidence>
<dbReference type="AlphaFoldDB" id="F4S8X2"/>
<keyword evidence="2" id="KW-0645">Protease</keyword>